<feature type="non-terminal residue" evidence="10">
    <location>
        <position position="1"/>
    </location>
</feature>
<evidence type="ECO:0000256" key="6">
    <source>
        <dbReference type="ARBA" id="ARBA00023065"/>
    </source>
</evidence>
<dbReference type="SUPFAM" id="SSF161060">
    <property type="entry name" value="ATP synthase B chain-like"/>
    <property type="match status" value="1"/>
</dbReference>
<evidence type="ECO:0000313" key="10">
    <source>
        <dbReference type="EMBL" id="JAB00569.1"/>
    </source>
</evidence>
<dbReference type="AlphaFoldDB" id="T1E9T8"/>
<evidence type="ECO:0000256" key="9">
    <source>
        <dbReference type="RuleBase" id="RU368017"/>
    </source>
</evidence>
<keyword evidence="2 9" id="KW-0813">Transport</keyword>
<keyword evidence="6 9" id="KW-0406">Ion transport</keyword>
<dbReference type="GO" id="GO:0005743">
    <property type="term" value="C:mitochondrial inner membrane"/>
    <property type="evidence" value="ECO:0007669"/>
    <property type="project" value="UniProtKB-SubCell"/>
</dbReference>
<evidence type="ECO:0000256" key="3">
    <source>
        <dbReference type="ARBA" id="ARBA00022547"/>
    </source>
</evidence>
<keyword evidence="4 9" id="KW-0375">Hydrogen ion transport</keyword>
<dbReference type="GO" id="GO:0045259">
    <property type="term" value="C:proton-transporting ATP synthase complex"/>
    <property type="evidence" value="ECO:0007669"/>
    <property type="project" value="UniProtKB-KW"/>
</dbReference>
<name>T1E9T8_ANOAQ</name>
<evidence type="ECO:0000256" key="5">
    <source>
        <dbReference type="ARBA" id="ARBA00022792"/>
    </source>
</evidence>
<evidence type="ECO:0000256" key="7">
    <source>
        <dbReference type="ARBA" id="ARBA00023128"/>
    </source>
</evidence>
<sequence>TSQDDQNPPSPSSATDSEKVLRFSHGSSRIFLKRTKMLSRAVLLSAAKQPAALVLARGAASQTANRPQRPEQGGKVRLGFLPEEWFTFFYNKTGVTGPYVFGAGMLTYLCSKEIYVMEHEYYNGLSLAIMVVFAVKKFGPALGAYLDKEVDKIEDEWKESRESNILQLTQAIEDEKKEQWRAEGQTMLMQAKKENVALQLEAAYRERAMNAYREVKKRLDYQVERQNVDRRISQKHMVDWIVNNVVKSITPDQEKENLNKCIADLSALAARSK</sequence>
<comment type="subcellular location">
    <subcellularLocation>
        <location evidence="9">Mitochondrion</location>
    </subcellularLocation>
    <subcellularLocation>
        <location evidence="9">Mitochondrion inner membrane</location>
    </subcellularLocation>
</comment>
<evidence type="ECO:0000256" key="8">
    <source>
        <dbReference type="ARBA" id="ARBA00023136"/>
    </source>
</evidence>
<protein>
    <recommendedName>
        <fullName evidence="9">ATP synthase subunit b</fullName>
    </recommendedName>
</protein>
<dbReference type="FunFam" id="1.20.5.2210:FF:000003">
    <property type="entry name" value="ATP synthase subunit B"/>
    <property type="match status" value="1"/>
</dbReference>
<dbReference type="GO" id="GO:0046933">
    <property type="term" value="F:proton-transporting ATP synthase activity, rotational mechanism"/>
    <property type="evidence" value="ECO:0007669"/>
    <property type="project" value="TreeGrafter"/>
</dbReference>
<keyword evidence="3 9" id="KW-0138">CF(0)</keyword>
<comment type="function">
    <text evidence="9">Subunit b, of the mitochondrial membrane ATP synthase complex (F(1)F(0) ATP synthase or Complex V) that produces ATP from ADP in the presence of a proton gradient across the membrane which is generated by electron transport complexes of the respiratory chain. ATP synthase complex consist of a soluble F(1) head domain - the catalytic core - and a membrane F(1) domain - the membrane proton channel. These two domains are linked by a central stalk rotating inside the F(1) region and a stationary peripheral stalk. During catalysis, ATP synthesis in the catalytic domain of F(1) is coupled via a rotary mechanism of the central stalk subunits to proton translocation. In vivo, can only synthesize ATP although its ATP hydrolase activity can be activated artificially in vitro. Part of the complex F(0) domain. Part of the complex F(0) domain and the peripheric stalk, which acts as a stator to hold the catalytic alpha(3)beta(3) subcomplex and subunit a/ATP6 static relative to the rotary elements.</text>
</comment>
<dbReference type="InterPro" id="IPR008688">
    <property type="entry name" value="ATP_synth_Bsub_B/MI25"/>
</dbReference>
<dbReference type="InterPro" id="IPR013837">
    <property type="entry name" value="ATP_synth_F0_suB"/>
</dbReference>
<keyword evidence="5 9" id="KW-0999">Mitochondrion inner membrane</keyword>
<evidence type="ECO:0000256" key="1">
    <source>
        <dbReference type="ARBA" id="ARBA00007479"/>
    </source>
</evidence>
<comment type="similarity">
    <text evidence="1 9">Belongs to the eukaryotic ATPase B chain family.</text>
</comment>
<comment type="subunit">
    <text evidence="9">F-type ATPases have 2 components, CF(1) - the catalytic core - and CF(0) - the membrane proton channel. CF(1) and CF(0) have multiple subunits.</text>
</comment>
<dbReference type="Pfam" id="PF05405">
    <property type="entry name" value="Mt_ATP-synt_B"/>
    <property type="match status" value="1"/>
</dbReference>
<reference evidence="10" key="1">
    <citation type="submission" date="2013-07" db="EMBL/GenBank/DDBJ databases">
        <title>Transcriptome sequencing and developmental regulation of gene expression in Anopheles aquasalis.</title>
        <authorList>
            <consortium name="Brazilian Malaria Network (MCT/CNPq/MS/SCTIE/DECIT/PRONEX 555648/2009-5) and Research Network on Bioactive Molecules from Arthropod Vectors (NAP-MOBIARVE"/>
            <consortium name="University of Sao Paulo)"/>
            <person name="Marinotti O."/>
            <person name="Ribeiro J.M.C."/>
            <person name="Costa-da-Silva A.L."/>
            <person name="Silva M.C.P."/>
            <person name="Lopes A.R."/>
            <person name="Barros M.S."/>
            <person name="Sa-Nunes A."/>
            <person name="Konjin B.B."/>
            <person name="Carvalho E."/>
            <person name="Suesdek L."/>
            <person name="Silva-Neto M.A.C."/>
            <person name="Capurro M.L."/>
        </authorList>
    </citation>
    <scope>NUCLEOTIDE SEQUENCE</scope>
    <source>
        <tissue evidence="10">Whole body</tissue>
    </source>
</reference>
<dbReference type="PANTHER" id="PTHR12733">
    <property type="entry name" value="MITOCHONDRIAL ATP SYNTHASE B CHAIN"/>
    <property type="match status" value="1"/>
</dbReference>
<keyword evidence="8 9" id="KW-0472">Membrane</keyword>
<proteinExistence type="evidence at transcript level"/>
<dbReference type="PANTHER" id="PTHR12733:SF3">
    <property type="entry name" value="ATP SYNTHASE F(0) COMPLEX SUBUNIT B1, MITOCHONDRIAL"/>
    <property type="match status" value="1"/>
</dbReference>
<evidence type="ECO:0000256" key="4">
    <source>
        <dbReference type="ARBA" id="ARBA00022781"/>
    </source>
</evidence>
<accession>T1E9T8</accession>
<keyword evidence="7 9" id="KW-0496">Mitochondrion</keyword>
<dbReference type="VEuPathDB" id="VectorBase:AAQUA_011955"/>
<dbReference type="EMBL" id="GAMD01001022">
    <property type="protein sequence ID" value="JAB00569.1"/>
    <property type="molecule type" value="mRNA"/>
</dbReference>
<organism evidence="10">
    <name type="scientific">Anopheles aquasalis</name>
    <name type="common">Malaria mosquito</name>
    <dbReference type="NCBI Taxonomy" id="42839"/>
    <lineage>
        <taxon>Eukaryota</taxon>
        <taxon>Metazoa</taxon>
        <taxon>Ecdysozoa</taxon>
        <taxon>Arthropoda</taxon>
        <taxon>Hexapoda</taxon>
        <taxon>Insecta</taxon>
        <taxon>Pterygota</taxon>
        <taxon>Neoptera</taxon>
        <taxon>Endopterygota</taxon>
        <taxon>Diptera</taxon>
        <taxon>Nematocera</taxon>
        <taxon>Culicoidea</taxon>
        <taxon>Culicidae</taxon>
        <taxon>Anophelinae</taxon>
        <taxon>Anopheles</taxon>
    </lineage>
</organism>
<dbReference type="Gene3D" id="1.20.5.2210">
    <property type="match status" value="1"/>
</dbReference>
<evidence type="ECO:0000256" key="2">
    <source>
        <dbReference type="ARBA" id="ARBA00022448"/>
    </source>
</evidence>